<dbReference type="PRINTS" id="PR00326">
    <property type="entry name" value="GTP1OBG"/>
</dbReference>
<name>A0A0G4GGR0_9ALVE</name>
<evidence type="ECO:0000313" key="5">
    <source>
        <dbReference type="EMBL" id="CEM28629.1"/>
    </source>
</evidence>
<organism evidence="5">
    <name type="scientific">Chromera velia CCMP2878</name>
    <dbReference type="NCBI Taxonomy" id="1169474"/>
    <lineage>
        <taxon>Eukaryota</taxon>
        <taxon>Sar</taxon>
        <taxon>Alveolata</taxon>
        <taxon>Colpodellida</taxon>
        <taxon>Chromeraceae</taxon>
        <taxon>Chromera</taxon>
    </lineage>
</organism>
<accession>A0A0G4GGR0</accession>
<keyword evidence="2" id="KW-0732">Signal</keyword>
<dbReference type="InterPro" id="IPR010674">
    <property type="entry name" value="NOG1_Rossman_fold_dom"/>
</dbReference>
<feature type="chain" id="PRO_5005189978" description="G domain-containing protein" evidence="2">
    <location>
        <begin position="29"/>
        <end position="584"/>
    </location>
</feature>
<reference evidence="5" key="1">
    <citation type="submission" date="2014-11" db="EMBL/GenBank/DDBJ databases">
        <authorList>
            <person name="Otto D Thomas"/>
            <person name="Naeem Raeece"/>
        </authorList>
    </citation>
    <scope>NUCLEOTIDE SEQUENCE</scope>
</reference>
<feature type="domain" description="NOG1 N-terminal helical" evidence="4">
    <location>
        <begin position="135"/>
        <end position="296"/>
    </location>
</feature>
<feature type="signal peptide" evidence="2">
    <location>
        <begin position="1"/>
        <end position="28"/>
    </location>
</feature>
<evidence type="ECO:0000256" key="1">
    <source>
        <dbReference type="ARBA" id="ARBA00023134"/>
    </source>
</evidence>
<keyword evidence="1" id="KW-0342">GTP-binding</keyword>
<dbReference type="Pfam" id="PF17835">
    <property type="entry name" value="NOG1_N"/>
    <property type="match status" value="1"/>
</dbReference>
<dbReference type="Gene3D" id="1.20.120.1190">
    <property type="match status" value="1"/>
</dbReference>
<dbReference type="Pfam" id="PF06858">
    <property type="entry name" value="NOG1"/>
    <property type="match status" value="1"/>
</dbReference>
<evidence type="ECO:0000259" key="3">
    <source>
        <dbReference type="Pfam" id="PF06858"/>
    </source>
</evidence>
<dbReference type="EMBL" id="CDMZ01001181">
    <property type="protein sequence ID" value="CEM28629.1"/>
    <property type="molecule type" value="Genomic_DNA"/>
</dbReference>
<proteinExistence type="predicted"/>
<dbReference type="SUPFAM" id="SSF52540">
    <property type="entry name" value="P-loop containing nucleoside triphosphate hydrolases"/>
    <property type="match status" value="2"/>
</dbReference>
<keyword evidence="1" id="KW-0547">Nucleotide-binding</keyword>
<evidence type="ECO:0000256" key="2">
    <source>
        <dbReference type="SAM" id="SignalP"/>
    </source>
</evidence>
<dbReference type="GO" id="GO:0005525">
    <property type="term" value="F:GTP binding"/>
    <property type="evidence" value="ECO:0007669"/>
    <property type="project" value="UniProtKB-KW"/>
</dbReference>
<dbReference type="PANTHER" id="PTHR45759">
    <property type="entry name" value="NUCLEOLAR GTP-BINDING PROTEIN 1"/>
    <property type="match status" value="1"/>
</dbReference>
<dbReference type="Gene3D" id="3.40.50.300">
    <property type="entry name" value="P-loop containing nucleotide triphosphate hydrolases"/>
    <property type="match status" value="1"/>
</dbReference>
<evidence type="ECO:0000259" key="4">
    <source>
        <dbReference type="Pfam" id="PF17835"/>
    </source>
</evidence>
<dbReference type="InterPro" id="IPR041623">
    <property type="entry name" value="NOG1_N"/>
</dbReference>
<feature type="domain" description="Nucleolar GTP-binding protein 1 Rossman-fold" evidence="3">
    <location>
        <begin position="464"/>
        <end position="523"/>
    </location>
</feature>
<dbReference type="InterPro" id="IPR006073">
    <property type="entry name" value="GTP-bd"/>
</dbReference>
<dbReference type="AlphaFoldDB" id="A0A0G4GGR0"/>
<gene>
    <name evidence="5" type="ORF">Cvel_4665</name>
</gene>
<sequence length="584" mass="64756">MRWECCSSIFFLCLRCTFLLLRTGEGFAFSKTKTTSSSKQGLNPARVGCQRRGHPRLASLMSPSTAETANMFLEEYLATSAGTEEDRPPISVDTQAPPRSRCLEIRGRFEEAARAQQRRERGPPLLRKATLNSLQKVPESPALETVLKRARAELWKVQPDKKEGNLRKRTRKYAAERLDVFTKALTADQSTVVKRFKSLHRGLHPFESVLADLTVKHLALEGVADVDSAVFELNEQRKRLLNIGKSFASRAAAAESAEVAHKLLEEGLELLETEARAGEAVVRRMETVQRRLRKLPILKLHLPSVCLVGVPNCGKSSIVRAVSSGKSFASRAAAAESAEVAHKLLEEGLELLETEARAGEAVVRRMETVQRRLRKLPILKLHLPSVCLVGVPNCGKSSIVRAVSSGEPEVNDYVFTTRGVSIGHVFEDSEWGGRGDGGRGVQEILGQVMDTPGLLNRGDPKRNEMEAMTFAALRTVPSAVIYVFDLTGANSLLTTLQDQIDIRNMLRERFPKRPWLDVCSKCDVVSPEHVEQVPGLPQPMLRISAHDGTGLPTLRKEVKCMLRTIKNVLEPVYQEAIEPKRARS</sequence>
<dbReference type="InterPro" id="IPR027417">
    <property type="entry name" value="P-loop_NTPase"/>
</dbReference>
<protein>
    <recommendedName>
        <fullName evidence="6">G domain-containing protein</fullName>
    </recommendedName>
</protein>
<evidence type="ECO:0008006" key="6">
    <source>
        <dbReference type="Google" id="ProtNLM"/>
    </source>
</evidence>
<dbReference type="VEuPathDB" id="CryptoDB:Cvel_4665"/>